<gene>
    <name evidence="2" type="ORF">K0B96_16725</name>
</gene>
<dbReference type="PROSITE" id="PS51257">
    <property type="entry name" value="PROKAR_LIPOPROTEIN"/>
    <property type="match status" value="1"/>
</dbReference>
<keyword evidence="3" id="KW-1185">Reference proteome</keyword>
<dbReference type="AlphaFoldDB" id="A0A8F9XL73"/>
<dbReference type="RefSeq" id="WP_220162121.1">
    <property type="nucleotide sequence ID" value="NZ_CP080507.1"/>
</dbReference>
<proteinExistence type="predicted"/>
<dbReference type="EMBL" id="CP080507">
    <property type="protein sequence ID" value="QYM78926.1"/>
    <property type="molecule type" value="Genomic_DNA"/>
</dbReference>
<dbReference type="Proteomes" id="UP000825051">
    <property type="component" value="Chromosome"/>
</dbReference>
<reference evidence="2" key="1">
    <citation type="submission" date="2021-08" db="EMBL/GenBank/DDBJ databases">
        <title>Genome of a novel bacterium of the phylum Verrucomicrobia, Oleiharenicola sp. KSB-15.</title>
        <authorList>
            <person name="Chung J.-H."/>
            <person name="Ahn J.-H."/>
            <person name="Yoon Y."/>
            <person name="Kim D.-Y."/>
            <person name="An S.-H."/>
            <person name="Park I."/>
            <person name="Yeon J."/>
        </authorList>
    </citation>
    <scope>NUCLEOTIDE SEQUENCE</scope>
    <source>
        <strain evidence="2">KSB-15</strain>
    </source>
</reference>
<organism evidence="2 3">
    <name type="scientific">Horticoccus luteus</name>
    <dbReference type="NCBI Taxonomy" id="2862869"/>
    <lineage>
        <taxon>Bacteria</taxon>
        <taxon>Pseudomonadati</taxon>
        <taxon>Verrucomicrobiota</taxon>
        <taxon>Opitutia</taxon>
        <taxon>Opitutales</taxon>
        <taxon>Opitutaceae</taxon>
        <taxon>Horticoccus</taxon>
    </lineage>
</organism>
<evidence type="ECO:0000313" key="2">
    <source>
        <dbReference type="EMBL" id="QYM78926.1"/>
    </source>
</evidence>
<evidence type="ECO:0000313" key="3">
    <source>
        <dbReference type="Proteomes" id="UP000825051"/>
    </source>
</evidence>
<accession>A0A8F9XL73</accession>
<keyword evidence="1" id="KW-0732">Signal</keyword>
<dbReference type="KEGG" id="ole:K0B96_16725"/>
<name>A0A8F9XL73_9BACT</name>
<feature type="chain" id="PRO_5034566028" evidence="1">
    <location>
        <begin position="28"/>
        <end position="140"/>
    </location>
</feature>
<sequence>MSFPLLKLPVRCALLPLAFVLTMFVAACGGGGGGGGTPPTPPPPVPDLAPASIANHTIVIADPDQPTVTSTYAFSASTYTSPGGDSGTYSYGKVAGTTTQAQLQIASTFNPVRTYTLTFTSSAGGTYVDQVGKHGTFQYQ</sequence>
<evidence type="ECO:0000256" key="1">
    <source>
        <dbReference type="SAM" id="SignalP"/>
    </source>
</evidence>
<protein>
    <submittedName>
        <fullName evidence="2">Uncharacterized protein</fullName>
    </submittedName>
</protein>
<feature type="signal peptide" evidence="1">
    <location>
        <begin position="1"/>
        <end position="27"/>
    </location>
</feature>